<dbReference type="EMBL" id="JAGKQM010000015">
    <property type="protein sequence ID" value="KAH0878007.1"/>
    <property type="molecule type" value="Genomic_DNA"/>
</dbReference>
<accession>A0ABQ7ZCP7</accession>
<protein>
    <submittedName>
        <fullName evidence="1">Uncharacterized protein</fullName>
    </submittedName>
</protein>
<evidence type="ECO:0000313" key="1">
    <source>
        <dbReference type="EMBL" id="KAH0878007.1"/>
    </source>
</evidence>
<reference evidence="1 2" key="1">
    <citation type="submission" date="2021-05" db="EMBL/GenBank/DDBJ databases">
        <title>Genome Assembly of Synthetic Allotetraploid Brassica napus Reveals Homoeologous Exchanges between Subgenomes.</title>
        <authorList>
            <person name="Davis J.T."/>
        </authorList>
    </citation>
    <scope>NUCLEOTIDE SEQUENCE [LARGE SCALE GENOMIC DNA]</scope>
    <source>
        <strain evidence="2">cv. Da-Ae</strain>
        <tissue evidence="1">Seedling</tissue>
    </source>
</reference>
<comment type="caution">
    <text evidence="1">The sequence shown here is derived from an EMBL/GenBank/DDBJ whole genome shotgun (WGS) entry which is preliminary data.</text>
</comment>
<evidence type="ECO:0000313" key="2">
    <source>
        <dbReference type="Proteomes" id="UP000824890"/>
    </source>
</evidence>
<gene>
    <name evidence="1" type="ORF">HID58_065401</name>
</gene>
<name>A0ABQ7ZCP7_BRANA</name>
<organism evidence="1 2">
    <name type="scientific">Brassica napus</name>
    <name type="common">Rape</name>
    <dbReference type="NCBI Taxonomy" id="3708"/>
    <lineage>
        <taxon>Eukaryota</taxon>
        <taxon>Viridiplantae</taxon>
        <taxon>Streptophyta</taxon>
        <taxon>Embryophyta</taxon>
        <taxon>Tracheophyta</taxon>
        <taxon>Spermatophyta</taxon>
        <taxon>Magnoliopsida</taxon>
        <taxon>eudicotyledons</taxon>
        <taxon>Gunneridae</taxon>
        <taxon>Pentapetalae</taxon>
        <taxon>rosids</taxon>
        <taxon>malvids</taxon>
        <taxon>Brassicales</taxon>
        <taxon>Brassicaceae</taxon>
        <taxon>Brassiceae</taxon>
        <taxon>Brassica</taxon>
    </lineage>
</organism>
<sequence>MVKHRLWLPPLLGFPEEEEARGDALTTTIKTKRVNVVRKIRSVQGSDLTKETTRVVICLFIDP</sequence>
<dbReference type="Proteomes" id="UP000824890">
    <property type="component" value="Unassembled WGS sequence"/>
</dbReference>
<proteinExistence type="predicted"/>
<keyword evidence="2" id="KW-1185">Reference proteome</keyword>